<dbReference type="OrthoDB" id="4871124at2"/>
<keyword evidence="3" id="KW-1185">Reference proteome</keyword>
<organism evidence="2 3">
    <name type="scientific">Marihabitans asiaticum</name>
    <dbReference type="NCBI Taxonomy" id="415218"/>
    <lineage>
        <taxon>Bacteria</taxon>
        <taxon>Bacillati</taxon>
        <taxon>Actinomycetota</taxon>
        <taxon>Actinomycetes</taxon>
        <taxon>Micrococcales</taxon>
        <taxon>Intrasporangiaceae</taxon>
        <taxon>Marihabitans</taxon>
    </lineage>
</organism>
<name>A0A560WAK4_9MICO</name>
<dbReference type="EMBL" id="VIUW01000003">
    <property type="protein sequence ID" value="TWD14657.1"/>
    <property type="molecule type" value="Genomic_DNA"/>
</dbReference>
<accession>A0A560WAK4</accession>
<sequence length="69" mass="6920">MTSEPGPTAPVATDATTTTDATPTETGDLVIDGALGELTALPAEDLDGILGAAESLHRTLQGRLSDLGE</sequence>
<dbReference type="Proteomes" id="UP000315628">
    <property type="component" value="Unassembled WGS sequence"/>
</dbReference>
<comment type="caution">
    <text evidence="2">The sequence shown here is derived from an EMBL/GenBank/DDBJ whole genome shotgun (WGS) entry which is preliminary data.</text>
</comment>
<gene>
    <name evidence="2" type="ORF">FB557_2079</name>
</gene>
<reference evidence="2 3" key="1">
    <citation type="submission" date="2019-06" db="EMBL/GenBank/DDBJ databases">
        <title>Sequencing the genomes of 1000 actinobacteria strains.</title>
        <authorList>
            <person name="Klenk H.-P."/>
        </authorList>
    </citation>
    <scope>NUCLEOTIDE SEQUENCE [LARGE SCALE GENOMIC DNA]</scope>
    <source>
        <strain evidence="2 3">DSM 18935</strain>
    </source>
</reference>
<feature type="region of interest" description="Disordered" evidence="1">
    <location>
        <begin position="1"/>
        <end position="27"/>
    </location>
</feature>
<dbReference type="RefSeq" id="WP_144857505.1">
    <property type="nucleotide sequence ID" value="NZ_BAAAYT010000002.1"/>
</dbReference>
<proteinExistence type="predicted"/>
<protein>
    <submittedName>
        <fullName evidence="2">Uncharacterized protein</fullName>
    </submittedName>
</protein>
<evidence type="ECO:0000313" key="2">
    <source>
        <dbReference type="EMBL" id="TWD14657.1"/>
    </source>
</evidence>
<evidence type="ECO:0000313" key="3">
    <source>
        <dbReference type="Proteomes" id="UP000315628"/>
    </source>
</evidence>
<evidence type="ECO:0000256" key="1">
    <source>
        <dbReference type="SAM" id="MobiDB-lite"/>
    </source>
</evidence>
<dbReference type="AlphaFoldDB" id="A0A560WAK4"/>